<sequence>MSIEVSRGVFPRVAWLAAFAPAFAAPALAADEAPIVVTGSRIPRPPAESAEPIDATLAGYLEDRGQTNLADALNEVPGIRGSVTLGGDQAVYGQGVNFINLYGLGSNRTLVLVNGRRVVSSNVPSVLGNATPGTQVDLNVVPTILLDRVERVSIGGAPIYGTDAIAGTVNVVLKRRLTGLETRATSGVSGEGDNARWNVAAAGGVDFAGGRGNVTAAVSYDRLGAVTGGQRGTYRANLGNATNPCTAVQTGICSALNLASALGPVGRTPANDGRVNPNIGFNDSLGDGFPGSVLIRDLNLPAVSRGGVLSSGGGAYAWQFAPDGRLLSYDKGTIYGAPVPGVLAAAALASGGDGLRLNDFLAVSSSLKRLNASLSFTYDLTDRLQLFADGLFYHGQADLPVKLPTFNAVQFGGASAPLTFRTDNPFLTAQARQQLAALGYGNTFQLSRANADLADTSGRSDSKVYRGVVGLEGKLALGGRDYGFEISLNYGRSDFTDRGQAIDQQRFVNAVNVALVGGQIVCSTTASVTGFPAGQAPVADPACVPLNLFGENAASPAARAYVLRDTVARSRLEQVVVNANIGGAPFDLFGNPVSFNLGFEHHEENARFIPDAFLQAGLGRAAAVAPTAGRYDLDEIFGEVLVPLITPENQALFHSLSAFGRVRRVDNSANGGFTAWSAGGSFAPIADIEVRGNFTRSFRAPAITELYSPRAVTNIPVPDLCSTANIGAGPVPTVRRANCTAFLARYPNATPLVAATATVPTFGGGNPGLRNERSDSLTWGALLRPRFVPGLTLAADYVRLRISDPIASLSMAQVAQGCFDNPDFDAGDPARGNAFCALIRRDAQGQVVADAQNPAVTLGYVNGKRIEMSGVQAGLEYRTALSGLGVAGALEIGGDLFHLRRRLVDITGVTPARSDGVVGDPRWQGQLRLRYANKAWGIATNVNYTGTRAIALTGRGDSPNDTREFDHFDPFATVDAALFVTAADSYKLTLSITNLFDRVGQTYFGYVVPLSINDALGRRFALSVSRTW</sequence>
<dbReference type="Gene3D" id="2.170.130.10">
    <property type="entry name" value="TonB-dependent receptor, plug domain"/>
    <property type="match status" value="1"/>
</dbReference>
<dbReference type="InterPro" id="IPR037066">
    <property type="entry name" value="Plug_dom_sf"/>
</dbReference>
<evidence type="ECO:0000256" key="3">
    <source>
        <dbReference type="ARBA" id="ARBA00023237"/>
    </source>
</evidence>
<dbReference type="EMBL" id="JBBHJZ010000001">
    <property type="protein sequence ID" value="MEJ5975290.1"/>
    <property type="molecule type" value="Genomic_DNA"/>
</dbReference>
<dbReference type="Pfam" id="PF00593">
    <property type="entry name" value="TonB_dep_Rec_b-barrel"/>
    <property type="match status" value="1"/>
</dbReference>
<comment type="caution">
    <text evidence="8">The sequence shown here is derived from an EMBL/GenBank/DDBJ whole genome shotgun (WGS) entry which is preliminary data.</text>
</comment>
<keyword evidence="9" id="KW-1185">Reference proteome</keyword>
<dbReference type="PANTHER" id="PTHR47234">
    <property type="match status" value="1"/>
</dbReference>
<feature type="domain" description="TonB-dependent receptor-like beta-barrel" evidence="6">
    <location>
        <begin position="637"/>
        <end position="995"/>
    </location>
</feature>
<organism evidence="8 9">
    <name type="scientific">Novosphingobium anseongense</name>
    <dbReference type="NCBI Taxonomy" id="3133436"/>
    <lineage>
        <taxon>Bacteria</taxon>
        <taxon>Pseudomonadati</taxon>
        <taxon>Pseudomonadota</taxon>
        <taxon>Alphaproteobacteria</taxon>
        <taxon>Sphingomonadales</taxon>
        <taxon>Sphingomonadaceae</taxon>
        <taxon>Novosphingobium</taxon>
    </lineage>
</organism>
<protein>
    <submittedName>
        <fullName evidence="8">TonB-dependent receptor</fullName>
    </submittedName>
</protein>
<dbReference type="SUPFAM" id="SSF56935">
    <property type="entry name" value="Porins"/>
    <property type="match status" value="1"/>
</dbReference>
<feature type="signal peptide" evidence="5">
    <location>
        <begin position="1"/>
        <end position="29"/>
    </location>
</feature>
<dbReference type="InterPro" id="IPR036942">
    <property type="entry name" value="Beta-barrel_TonB_sf"/>
</dbReference>
<dbReference type="PANTHER" id="PTHR47234:SF2">
    <property type="entry name" value="TONB-DEPENDENT RECEPTOR"/>
    <property type="match status" value="1"/>
</dbReference>
<gene>
    <name evidence="8" type="ORF">WG901_01480</name>
</gene>
<evidence type="ECO:0000256" key="2">
    <source>
        <dbReference type="ARBA" id="ARBA00023136"/>
    </source>
</evidence>
<keyword evidence="8" id="KW-0675">Receptor</keyword>
<evidence type="ECO:0000313" key="8">
    <source>
        <dbReference type="EMBL" id="MEJ5975290.1"/>
    </source>
</evidence>
<evidence type="ECO:0000259" key="7">
    <source>
        <dbReference type="Pfam" id="PF07715"/>
    </source>
</evidence>
<comment type="subcellular location">
    <subcellularLocation>
        <location evidence="1 4">Cell outer membrane</location>
    </subcellularLocation>
</comment>
<name>A0ABU8RQE5_9SPHN</name>
<feature type="domain" description="TonB-dependent receptor plug" evidence="7">
    <location>
        <begin position="53"/>
        <end position="168"/>
    </location>
</feature>
<reference evidence="8 9" key="1">
    <citation type="submission" date="2024-03" db="EMBL/GenBank/DDBJ databases">
        <authorList>
            <person name="Jo J.-H."/>
        </authorList>
    </citation>
    <scope>NUCLEOTIDE SEQUENCE [LARGE SCALE GENOMIC DNA]</scope>
    <source>
        <strain evidence="8 9">PS1R-30</strain>
    </source>
</reference>
<comment type="similarity">
    <text evidence="4">Belongs to the TonB-dependent receptor family.</text>
</comment>
<dbReference type="Gene3D" id="2.40.170.20">
    <property type="entry name" value="TonB-dependent receptor, beta-barrel domain"/>
    <property type="match status" value="1"/>
</dbReference>
<keyword evidence="4" id="KW-0798">TonB box</keyword>
<keyword evidence="2 4" id="KW-0472">Membrane</keyword>
<proteinExistence type="inferred from homology"/>
<dbReference type="InterPro" id="IPR000531">
    <property type="entry name" value="Beta-barrel_TonB"/>
</dbReference>
<dbReference type="Pfam" id="PF07715">
    <property type="entry name" value="Plug"/>
    <property type="match status" value="1"/>
</dbReference>
<evidence type="ECO:0000313" key="9">
    <source>
        <dbReference type="Proteomes" id="UP001361239"/>
    </source>
</evidence>
<dbReference type="RefSeq" id="WP_339585250.1">
    <property type="nucleotide sequence ID" value="NZ_JBBHJZ010000001.1"/>
</dbReference>
<evidence type="ECO:0000259" key="6">
    <source>
        <dbReference type="Pfam" id="PF00593"/>
    </source>
</evidence>
<accession>A0ABU8RQE5</accession>
<keyword evidence="3" id="KW-0998">Cell outer membrane</keyword>
<evidence type="ECO:0000256" key="1">
    <source>
        <dbReference type="ARBA" id="ARBA00004442"/>
    </source>
</evidence>
<keyword evidence="5" id="KW-0732">Signal</keyword>
<evidence type="ECO:0000256" key="4">
    <source>
        <dbReference type="RuleBase" id="RU003357"/>
    </source>
</evidence>
<evidence type="ECO:0000256" key="5">
    <source>
        <dbReference type="SAM" id="SignalP"/>
    </source>
</evidence>
<dbReference type="Proteomes" id="UP001361239">
    <property type="component" value="Unassembled WGS sequence"/>
</dbReference>
<dbReference type="InterPro" id="IPR012910">
    <property type="entry name" value="Plug_dom"/>
</dbReference>
<feature type="chain" id="PRO_5045530906" evidence="5">
    <location>
        <begin position="30"/>
        <end position="1028"/>
    </location>
</feature>